<dbReference type="EMBL" id="JAWXYG010000004">
    <property type="protein sequence ID" value="KAK4274596.1"/>
    <property type="molecule type" value="Genomic_DNA"/>
</dbReference>
<feature type="region of interest" description="Disordered" evidence="1">
    <location>
        <begin position="1"/>
        <end position="33"/>
    </location>
</feature>
<keyword evidence="3" id="KW-1185">Reference proteome</keyword>
<dbReference type="GO" id="GO:2000028">
    <property type="term" value="P:regulation of photoperiodism, flowering"/>
    <property type="evidence" value="ECO:0007669"/>
    <property type="project" value="InterPro"/>
</dbReference>
<protein>
    <recommendedName>
        <fullName evidence="4">Protein EARLY FLOWERING 3</fullName>
    </recommendedName>
</protein>
<feature type="region of interest" description="Disordered" evidence="1">
    <location>
        <begin position="195"/>
        <end position="218"/>
    </location>
</feature>
<organism evidence="2 3">
    <name type="scientific">Acacia crassicarpa</name>
    <name type="common">northern wattle</name>
    <dbReference type="NCBI Taxonomy" id="499986"/>
    <lineage>
        <taxon>Eukaryota</taxon>
        <taxon>Viridiplantae</taxon>
        <taxon>Streptophyta</taxon>
        <taxon>Embryophyta</taxon>
        <taxon>Tracheophyta</taxon>
        <taxon>Spermatophyta</taxon>
        <taxon>Magnoliopsida</taxon>
        <taxon>eudicotyledons</taxon>
        <taxon>Gunneridae</taxon>
        <taxon>Pentapetalae</taxon>
        <taxon>rosids</taxon>
        <taxon>fabids</taxon>
        <taxon>Fabales</taxon>
        <taxon>Fabaceae</taxon>
        <taxon>Caesalpinioideae</taxon>
        <taxon>mimosoid clade</taxon>
        <taxon>Acacieae</taxon>
        <taxon>Acacia</taxon>
    </lineage>
</organism>
<evidence type="ECO:0000313" key="3">
    <source>
        <dbReference type="Proteomes" id="UP001293593"/>
    </source>
</evidence>
<dbReference type="PANTHER" id="PTHR34281:SF2">
    <property type="entry name" value="PROTEIN EARLY FLOWERING 3"/>
    <property type="match status" value="1"/>
</dbReference>
<evidence type="ECO:0008006" key="4">
    <source>
        <dbReference type="Google" id="ProtNLM"/>
    </source>
</evidence>
<sequence>MKRAKDDENLLRPMFPRLHVNDTEKGGPRAPPRNKMALYEQFSIPSQSFNPGVQSINPVSSSNTVSLASSSQGTVPDSNYILPVHLPPQAPTCQVENNTSHQSDVANLNLLVKKPEQRKKVDEDDFSVPIYMNSRVGQSNDKTQKTFDGKKFATTGPRYFDCTIEVQNDCDKDPKQFLSPYVNIRKYMRCESNVFPNGSPSRDKPVRPARNISNGENIDNIASKDNAFLNQEHQDWNCPGSRVGRLHQIDSCLEQDHEAGPLCNNTRNRGGLVYPSSDTEKGDVLLPRGCFHSTADQNSPVEAIDDTDCHDTRSTGPLEKNWDKSDNVSKISTVDRLLSQKISTDDVVEIIGQKHFWKARRSIINQQRVFAVQVFELHRLIKVQQLIAGSPDILLEDGAFLGKSSLTGSPPKKHTLEYVSKLQHQNLKCKGDSEKPSHKMECSAENAVGKSSLSSMKNGSQLPDYTPFFGNSHQVNNPWYLHQSPGHQWLIPVMSPSEGLVYKPYAGPGFTGTTCGGYGPFGPGPLGGAFMNPAYGVPASHQGFGVPTGTPASSHAYFPHYDMPVMAPAMSGSVVEQKNQFAGPDPHGKKGHLSAKDTNCNSNNNSHIQSSCNLPPVQKSRTISQSKVKKFQASKASELQGSTASSPGKMAHGISRTSHSDALPLVPAASPIIPEAEVERAPQSPVETRPQTRVIKVVPHNPRSATESAARIFRSIQEERRQYDSA</sequence>
<comment type="caution">
    <text evidence="2">The sequence shown here is derived from an EMBL/GenBank/DDBJ whole genome shotgun (WGS) entry which is preliminary data.</text>
</comment>
<feature type="compositionally biased region" description="Low complexity" evidence="1">
    <location>
        <begin position="60"/>
        <end position="71"/>
    </location>
</feature>
<name>A0AAE1JQ52_9FABA</name>
<evidence type="ECO:0000256" key="1">
    <source>
        <dbReference type="SAM" id="MobiDB-lite"/>
    </source>
</evidence>
<accession>A0AAE1JQ52</accession>
<feature type="region of interest" description="Disordered" evidence="1">
    <location>
        <begin position="578"/>
        <end position="655"/>
    </location>
</feature>
<feature type="region of interest" description="Disordered" evidence="1">
    <location>
        <begin position="53"/>
        <end position="74"/>
    </location>
</feature>
<reference evidence="2" key="1">
    <citation type="submission" date="2023-10" db="EMBL/GenBank/DDBJ databases">
        <title>Chromosome-level genome of the transformable northern wattle, Acacia crassicarpa.</title>
        <authorList>
            <person name="Massaro I."/>
            <person name="Sinha N.R."/>
            <person name="Poethig S."/>
            <person name="Leichty A.R."/>
        </authorList>
    </citation>
    <scope>NUCLEOTIDE SEQUENCE</scope>
    <source>
        <strain evidence="2">Acra3RX</strain>
        <tissue evidence="2">Leaf</tissue>
    </source>
</reference>
<dbReference type="AlphaFoldDB" id="A0AAE1JQ52"/>
<dbReference type="InterPro" id="IPR039319">
    <property type="entry name" value="ELF3-like"/>
</dbReference>
<proteinExistence type="predicted"/>
<feature type="compositionally biased region" description="Polar residues" evidence="1">
    <location>
        <begin position="634"/>
        <end position="646"/>
    </location>
</feature>
<evidence type="ECO:0000313" key="2">
    <source>
        <dbReference type="EMBL" id="KAK4274596.1"/>
    </source>
</evidence>
<gene>
    <name evidence="2" type="ORF">QN277_017793</name>
</gene>
<feature type="compositionally biased region" description="Polar residues" evidence="1">
    <location>
        <begin position="596"/>
        <end position="626"/>
    </location>
</feature>
<dbReference type="Proteomes" id="UP001293593">
    <property type="component" value="Unassembled WGS sequence"/>
</dbReference>
<dbReference type="PANTHER" id="PTHR34281">
    <property type="entry name" value="PROTEIN EARLY FLOWERING 3"/>
    <property type="match status" value="1"/>
</dbReference>
<feature type="compositionally biased region" description="Basic and acidic residues" evidence="1">
    <location>
        <begin position="1"/>
        <end position="10"/>
    </location>
</feature>